<evidence type="ECO:0000256" key="10">
    <source>
        <dbReference type="ARBA" id="ARBA00023136"/>
    </source>
</evidence>
<keyword evidence="6" id="KW-0812">Transmembrane</keyword>
<dbReference type="PANTHER" id="PTHR11214:SF283">
    <property type="entry name" value="N-ACETYLLACTOSAMINIDE BETA-1,3-N-ACETYLGLUCOSAMINYLTRANSFERASE 4-LIKE"/>
    <property type="match status" value="1"/>
</dbReference>
<reference evidence="13" key="3">
    <citation type="submission" date="2025-09" db="UniProtKB">
        <authorList>
            <consortium name="Ensembl"/>
        </authorList>
    </citation>
    <scope>IDENTIFICATION</scope>
</reference>
<evidence type="ECO:0000256" key="3">
    <source>
        <dbReference type="ARBA" id="ARBA00008661"/>
    </source>
</evidence>
<evidence type="ECO:0000256" key="8">
    <source>
        <dbReference type="ARBA" id="ARBA00022989"/>
    </source>
</evidence>
<proteinExistence type="inferred from homology"/>
<reference evidence="13" key="2">
    <citation type="submission" date="2025-08" db="UniProtKB">
        <authorList>
            <consortium name="Ensembl"/>
        </authorList>
    </citation>
    <scope>IDENTIFICATION</scope>
</reference>
<keyword evidence="10" id="KW-0472">Membrane</keyword>
<sequence length="271" mass="31414">KISPVHTITNTYLALMALRYSLLPTSLFSFWHIPVNWKVLLSYYNLFTTNRLTTYTDFPIREESYKYVFKNEEICKKKPPYLVIFVKSSPQNVAQRNAIRQTWGDIAGWKMKMNHEIIIAFMVGWTNQSNSDLTKENAVYGDVVQKDFVDTFNNLTIKLVSQLNWMTRFCRYSKFFMTTDDDVFVHVPNLLQFLENTSETIIYTGCVFSGSAPNRNKESKYYVPYSSYPGLFFPSYCAGAGYILSNTLVTKLFKQSELIPALYIDDAYVGI</sequence>
<evidence type="ECO:0000256" key="11">
    <source>
        <dbReference type="ARBA" id="ARBA00023180"/>
    </source>
</evidence>
<dbReference type="AlphaFoldDB" id="H2XV72"/>
<dbReference type="GeneTree" id="ENSGT00940000159676"/>
<organism evidence="13 14">
    <name type="scientific">Ciona intestinalis</name>
    <name type="common">Transparent sea squirt</name>
    <name type="synonym">Ascidia intestinalis</name>
    <dbReference type="NCBI Taxonomy" id="7719"/>
    <lineage>
        <taxon>Eukaryota</taxon>
        <taxon>Metazoa</taxon>
        <taxon>Chordata</taxon>
        <taxon>Tunicata</taxon>
        <taxon>Ascidiacea</taxon>
        <taxon>Phlebobranchia</taxon>
        <taxon>Cionidae</taxon>
        <taxon>Ciona</taxon>
    </lineage>
</organism>
<evidence type="ECO:0000313" key="13">
    <source>
        <dbReference type="Ensembl" id="ENSCINP00000033556.1"/>
    </source>
</evidence>
<protein>
    <recommendedName>
        <fullName evidence="12">Hexosyltransferase</fullName>
        <ecNumber evidence="12">2.4.1.-</ecNumber>
    </recommendedName>
</protein>
<keyword evidence="14" id="KW-1185">Reference proteome</keyword>
<evidence type="ECO:0000256" key="6">
    <source>
        <dbReference type="ARBA" id="ARBA00022692"/>
    </source>
</evidence>
<evidence type="ECO:0000256" key="9">
    <source>
        <dbReference type="ARBA" id="ARBA00023034"/>
    </source>
</evidence>
<keyword evidence="9 12" id="KW-0333">Golgi apparatus</keyword>
<dbReference type="Proteomes" id="UP000008144">
    <property type="component" value="Unassembled WGS sequence"/>
</dbReference>
<evidence type="ECO:0000256" key="5">
    <source>
        <dbReference type="ARBA" id="ARBA00022679"/>
    </source>
</evidence>
<evidence type="ECO:0000256" key="4">
    <source>
        <dbReference type="ARBA" id="ARBA00022676"/>
    </source>
</evidence>
<evidence type="ECO:0000256" key="12">
    <source>
        <dbReference type="RuleBase" id="RU363063"/>
    </source>
</evidence>
<dbReference type="PANTHER" id="PTHR11214">
    <property type="entry name" value="BETA-1,3-N-ACETYLGLUCOSAMINYLTRANSFERASE"/>
    <property type="match status" value="1"/>
</dbReference>
<dbReference type="EC" id="2.4.1.-" evidence="12"/>
<accession>H2XV72</accession>
<reference evidence="14" key="1">
    <citation type="journal article" date="2002" name="Science">
        <title>The draft genome of Ciona intestinalis: insights into chordate and vertebrate origins.</title>
        <authorList>
            <person name="Dehal P."/>
            <person name="Satou Y."/>
            <person name="Campbell R.K."/>
            <person name="Chapman J."/>
            <person name="Degnan B."/>
            <person name="De Tomaso A."/>
            <person name="Davidson B."/>
            <person name="Di Gregorio A."/>
            <person name="Gelpke M."/>
            <person name="Goodstein D.M."/>
            <person name="Harafuji N."/>
            <person name="Hastings K.E."/>
            <person name="Ho I."/>
            <person name="Hotta K."/>
            <person name="Huang W."/>
            <person name="Kawashima T."/>
            <person name="Lemaire P."/>
            <person name="Martinez D."/>
            <person name="Meinertzhagen I.A."/>
            <person name="Necula S."/>
            <person name="Nonaka M."/>
            <person name="Putnam N."/>
            <person name="Rash S."/>
            <person name="Saiga H."/>
            <person name="Satake M."/>
            <person name="Terry A."/>
            <person name="Yamada L."/>
            <person name="Wang H.G."/>
            <person name="Awazu S."/>
            <person name="Azumi K."/>
            <person name="Boore J."/>
            <person name="Branno M."/>
            <person name="Chin-Bow S."/>
            <person name="DeSantis R."/>
            <person name="Doyle S."/>
            <person name="Francino P."/>
            <person name="Keys D.N."/>
            <person name="Haga S."/>
            <person name="Hayashi H."/>
            <person name="Hino K."/>
            <person name="Imai K.S."/>
            <person name="Inaba K."/>
            <person name="Kano S."/>
            <person name="Kobayashi K."/>
            <person name="Kobayashi M."/>
            <person name="Lee B.I."/>
            <person name="Makabe K.W."/>
            <person name="Manohar C."/>
            <person name="Matassi G."/>
            <person name="Medina M."/>
            <person name="Mochizuki Y."/>
            <person name="Mount S."/>
            <person name="Morishita T."/>
            <person name="Miura S."/>
            <person name="Nakayama A."/>
            <person name="Nishizaka S."/>
            <person name="Nomoto H."/>
            <person name="Ohta F."/>
            <person name="Oishi K."/>
            <person name="Rigoutsos I."/>
            <person name="Sano M."/>
            <person name="Sasaki A."/>
            <person name="Sasakura Y."/>
            <person name="Shoguchi E."/>
            <person name="Shin-i T."/>
            <person name="Spagnuolo A."/>
            <person name="Stainier D."/>
            <person name="Suzuki M.M."/>
            <person name="Tassy O."/>
            <person name="Takatori N."/>
            <person name="Tokuoka M."/>
            <person name="Yagi K."/>
            <person name="Yoshizaki F."/>
            <person name="Wada S."/>
            <person name="Zhang C."/>
            <person name="Hyatt P.D."/>
            <person name="Larimer F."/>
            <person name="Detter C."/>
            <person name="Doggett N."/>
            <person name="Glavina T."/>
            <person name="Hawkins T."/>
            <person name="Richardson P."/>
            <person name="Lucas S."/>
            <person name="Kohara Y."/>
            <person name="Levine M."/>
            <person name="Satoh N."/>
            <person name="Rokhsar D.S."/>
        </authorList>
    </citation>
    <scope>NUCLEOTIDE SEQUENCE [LARGE SCALE GENOMIC DNA]</scope>
</reference>
<comment type="pathway">
    <text evidence="2">Protein modification; protein glycosylation.</text>
</comment>
<comment type="subcellular location">
    <subcellularLocation>
        <location evidence="1 12">Golgi apparatus membrane</location>
        <topology evidence="1 12">Single-pass type II membrane protein</topology>
    </subcellularLocation>
</comment>
<evidence type="ECO:0000313" key="14">
    <source>
        <dbReference type="Proteomes" id="UP000008144"/>
    </source>
</evidence>
<dbReference type="Gene3D" id="3.90.550.50">
    <property type="match status" value="1"/>
</dbReference>
<keyword evidence="5" id="KW-0808">Transferase</keyword>
<evidence type="ECO:0000256" key="7">
    <source>
        <dbReference type="ARBA" id="ARBA00022968"/>
    </source>
</evidence>
<comment type="similarity">
    <text evidence="3 12">Belongs to the glycosyltransferase 31 family.</text>
</comment>
<keyword evidence="7" id="KW-0735">Signal-anchor</keyword>
<dbReference type="GO" id="GO:0000139">
    <property type="term" value="C:Golgi membrane"/>
    <property type="evidence" value="ECO:0007669"/>
    <property type="project" value="UniProtKB-SubCell"/>
</dbReference>
<dbReference type="FunFam" id="3.90.550.50:FF:000001">
    <property type="entry name" value="Hexosyltransferase"/>
    <property type="match status" value="1"/>
</dbReference>
<dbReference type="GO" id="GO:0016758">
    <property type="term" value="F:hexosyltransferase activity"/>
    <property type="evidence" value="ECO:0007669"/>
    <property type="project" value="InterPro"/>
</dbReference>
<keyword evidence="4 12" id="KW-0328">Glycosyltransferase</keyword>
<dbReference type="InterPro" id="IPR002659">
    <property type="entry name" value="Glyco_trans_31"/>
</dbReference>
<evidence type="ECO:0000256" key="2">
    <source>
        <dbReference type="ARBA" id="ARBA00004922"/>
    </source>
</evidence>
<evidence type="ECO:0000256" key="1">
    <source>
        <dbReference type="ARBA" id="ARBA00004323"/>
    </source>
</evidence>
<dbReference type="Ensembl" id="ENSCINT00000037338.1">
    <property type="protein sequence ID" value="ENSCINP00000033556.1"/>
    <property type="gene ID" value="ENSCING00000021205.1"/>
</dbReference>
<keyword evidence="11" id="KW-0325">Glycoprotein</keyword>
<name>H2XV72_CIOIN</name>
<keyword evidence="8" id="KW-1133">Transmembrane helix</keyword>
<dbReference type="Pfam" id="PF01762">
    <property type="entry name" value="Galactosyl_T"/>
    <property type="match status" value="1"/>
</dbReference>